<organism evidence="2 3">
    <name type="scientific">Staphylotrichum longicolle</name>
    <dbReference type="NCBI Taxonomy" id="669026"/>
    <lineage>
        <taxon>Eukaryota</taxon>
        <taxon>Fungi</taxon>
        <taxon>Dikarya</taxon>
        <taxon>Ascomycota</taxon>
        <taxon>Pezizomycotina</taxon>
        <taxon>Sordariomycetes</taxon>
        <taxon>Sordariomycetidae</taxon>
        <taxon>Sordariales</taxon>
        <taxon>Chaetomiaceae</taxon>
        <taxon>Staphylotrichum</taxon>
    </lineage>
</organism>
<dbReference type="Proteomes" id="UP001197093">
    <property type="component" value="Unassembled WGS sequence"/>
</dbReference>
<feature type="region of interest" description="Disordered" evidence="1">
    <location>
        <begin position="1"/>
        <end position="41"/>
    </location>
</feature>
<name>A0AAD4F2A9_9PEZI</name>
<dbReference type="EMBL" id="JAHCVI010000001">
    <property type="protein sequence ID" value="KAG7292018.1"/>
    <property type="molecule type" value="Genomic_DNA"/>
</dbReference>
<reference evidence="2" key="1">
    <citation type="submission" date="2023-02" db="EMBL/GenBank/DDBJ databases">
        <authorList>
            <person name="Palmer J.M."/>
        </authorList>
    </citation>
    <scope>NUCLEOTIDE SEQUENCE</scope>
    <source>
        <strain evidence="2">FW57</strain>
    </source>
</reference>
<feature type="compositionally biased region" description="Basic and acidic residues" evidence="1">
    <location>
        <begin position="28"/>
        <end position="38"/>
    </location>
</feature>
<comment type="caution">
    <text evidence="2">The sequence shown here is derived from an EMBL/GenBank/DDBJ whole genome shotgun (WGS) entry which is preliminary data.</text>
</comment>
<evidence type="ECO:0000313" key="2">
    <source>
        <dbReference type="EMBL" id="KAG7292018.1"/>
    </source>
</evidence>
<evidence type="ECO:0000313" key="3">
    <source>
        <dbReference type="Proteomes" id="UP001197093"/>
    </source>
</evidence>
<proteinExistence type="predicted"/>
<feature type="compositionally biased region" description="Polar residues" evidence="1">
    <location>
        <begin position="268"/>
        <end position="278"/>
    </location>
</feature>
<gene>
    <name evidence="2" type="ORF">NEMBOFW57_002049</name>
</gene>
<feature type="compositionally biased region" description="Basic and acidic residues" evidence="1">
    <location>
        <begin position="279"/>
        <end position="294"/>
    </location>
</feature>
<protein>
    <submittedName>
        <fullName evidence="2">Uncharacterized protein</fullName>
    </submittedName>
</protein>
<sequence>MSNTVPVKGRKCKSTISEPQPEGAGAVSRDDDAPRGPDHASGWEVDLTIEWDWGREAAENSPAWQAFSRELELITPFFFFQAHFPKKDGFEYVIGILDREICYTQKTEGGGEVAVTIPRDHTCVFYAVRRGDTRTRIKGIKQGGVVCLALSILPPALASRETETAGSPIPPGNITDAAFDAAEQALLGITKQLQNPDTEGSNPVPDEWLEGCLAMVCVGSETCMYEYSKAKGLCDPQADTGWMLLKADEELRRKSELPLRPLLRDTESLSNSTNFKSKTQSEAERTDSPKRETMSDPFPGVATPEEFALSHYTHEIAKTANDPFSYSSLRKRALEVPLAFFQGLWPKEDVFSHEAVGFLERDIHYTELKEGGEEVAVTIPWENTQCYLVFAKTGTWIRCIALYALPPSVAYSEPVNAEAPWGRCISGFAMSAVAQELQEVVKKFKDSGYNGSLPVGEYLDRCQMVVFVGLEMAIGSYSSEEGFQWSARSAAVADGYGLAAASDPSNYLVRD</sequence>
<evidence type="ECO:0000256" key="1">
    <source>
        <dbReference type="SAM" id="MobiDB-lite"/>
    </source>
</evidence>
<keyword evidence="3" id="KW-1185">Reference proteome</keyword>
<dbReference type="AlphaFoldDB" id="A0AAD4F2A9"/>
<accession>A0AAD4F2A9</accession>
<feature type="region of interest" description="Disordered" evidence="1">
    <location>
        <begin position="268"/>
        <end position="299"/>
    </location>
</feature>